<comment type="cofactor">
    <cofactor evidence="1">
        <name>FAD</name>
        <dbReference type="ChEBI" id="CHEBI:57692"/>
    </cofactor>
</comment>
<dbReference type="AlphaFoldDB" id="A0A852SSK5"/>
<dbReference type="InterPro" id="IPR016167">
    <property type="entry name" value="FAD-bd_PCMH_sub1"/>
</dbReference>
<dbReference type="GO" id="GO:0016491">
    <property type="term" value="F:oxidoreductase activity"/>
    <property type="evidence" value="ECO:0007669"/>
    <property type="project" value="UniProtKB-KW"/>
</dbReference>
<keyword evidence="8" id="KW-1185">Reference proteome</keyword>
<keyword evidence="4" id="KW-0274">FAD</keyword>
<dbReference type="InterPro" id="IPR016169">
    <property type="entry name" value="FAD-bd_PCMH_sub2"/>
</dbReference>
<evidence type="ECO:0000313" key="8">
    <source>
        <dbReference type="Proteomes" id="UP000549913"/>
    </source>
</evidence>
<comment type="similarity">
    <text evidence="2">Belongs to the oxygen-dependent FAD-linked oxidoreductase family.</text>
</comment>
<sequence>MIAELRPETICAGDERFEGAVVEGVFNAMVAGGRPVAVVRPRNEAEVVQAVRDAAAVGQRVAVRSGGHSWVAASVREGGVLIDLGELDGIAVDAEAMVATIGPGVRGKALSAALEAKGLAFPVGHCGDPGVGGFLLGGGLGVNWGAWLPSCFSIRSLRVVTADGELRTASVDENQDLFWLARGVGPGFPGVVTSFEVQLRPAPAEVRVSTWTYPLDELAAVTRWVTEASAGLEPNVEVAVVTQGVGRPGGTAEHPLVVGVAATAVIEAHGDGDGDGVTDALAPLGDGAPGLVPLGRFEGPARLSELHVPVDATYPEGARYLADTFWTHLPLDEAMAPLEALMACAPSGKSYVLTGMPANGRGAELLPVGEAAYGLHDTTVLIVYVIWDDPADDAANRAWLDEVAAALLPTCTGHVLSEADIREHPERIARSFRDEDWPRIRDLIARFDPDTLFHGFPETAPVG</sequence>
<proteinExistence type="inferred from homology"/>
<dbReference type="Gene3D" id="3.30.465.10">
    <property type="match status" value="1"/>
</dbReference>
<dbReference type="InterPro" id="IPR050416">
    <property type="entry name" value="FAD-linked_Oxidoreductase"/>
</dbReference>
<evidence type="ECO:0000256" key="2">
    <source>
        <dbReference type="ARBA" id="ARBA00005466"/>
    </source>
</evidence>
<evidence type="ECO:0000256" key="1">
    <source>
        <dbReference type="ARBA" id="ARBA00001974"/>
    </source>
</evidence>
<dbReference type="Gene3D" id="3.30.43.10">
    <property type="entry name" value="Uridine Diphospho-n-acetylenolpyruvylglucosamine Reductase, domain 2"/>
    <property type="match status" value="1"/>
</dbReference>
<comment type="caution">
    <text evidence="7">The sequence shown here is derived from an EMBL/GenBank/DDBJ whole genome shotgun (WGS) entry which is preliminary data.</text>
</comment>
<organism evidence="7 8">
    <name type="scientific">Herbiconiux flava</name>
    <dbReference type="NCBI Taxonomy" id="881268"/>
    <lineage>
        <taxon>Bacteria</taxon>
        <taxon>Bacillati</taxon>
        <taxon>Actinomycetota</taxon>
        <taxon>Actinomycetes</taxon>
        <taxon>Micrococcales</taxon>
        <taxon>Microbacteriaceae</taxon>
        <taxon>Herbiconiux</taxon>
    </lineage>
</organism>
<dbReference type="InterPro" id="IPR006094">
    <property type="entry name" value="Oxid_FAD_bind_N"/>
</dbReference>
<reference evidence="7 8" key="1">
    <citation type="submission" date="2020-07" db="EMBL/GenBank/DDBJ databases">
        <title>Sequencing the genomes of 1000 actinobacteria strains.</title>
        <authorList>
            <person name="Klenk H.-P."/>
        </authorList>
    </citation>
    <scope>NUCLEOTIDE SEQUENCE [LARGE SCALE GENOMIC DNA]</scope>
    <source>
        <strain evidence="7 8">DSM 26474</strain>
    </source>
</reference>
<dbReference type="PROSITE" id="PS51387">
    <property type="entry name" value="FAD_PCMH"/>
    <property type="match status" value="1"/>
</dbReference>
<evidence type="ECO:0000259" key="6">
    <source>
        <dbReference type="PROSITE" id="PS51387"/>
    </source>
</evidence>
<evidence type="ECO:0000313" key="7">
    <source>
        <dbReference type="EMBL" id="NYD71859.1"/>
    </source>
</evidence>
<dbReference type="SUPFAM" id="SSF56176">
    <property type="entry name" value="FAD-binding/transporter-associated domain-like"/>
    <property type="match status" value="1"/>
</dbReference>
<name>A0A852SSK5_9MICO</name>
<dbReference type="Gene3D" id="3.40.462.20">
    <property type="match status" value="1"/>
</dbReference>
<keyword evidence="3" id="KW-0285">Flavoprotein</keyword>
<dbReference type="Pfam" id="PF01565">
    <property type="entry name" value="FAD_binding_4"/>
    <property type="match status" value="1"/>
</dbReference>
<dbReference type="PROSITE" id="PS00862">
    <property type="entry name" value="OX2_COVAL_FAD"/>
    <property type="match status" value="1"/>
</dbReference>
<evidence type="ECO:0000256" key="5">
    <source>
        <dbReference type="ARBA" id="ARBA00023002"/>
    </source>
</evidence>
<accession>A0A852SSK5</accession>
<dbReference type="Proteomes" id="UP000549913">
    <property type="component" value="Unassembled WGS sequence"/>
</dbReference>
<dbReference type="PANTHER" id="PTHR42973:SF39">
    <property type="entry name" value="FAD-BINDING PCMH-TYPE DOMAIN-CONTAINING PROTEIN"/>
    <property type="match status" value="1"/>
</dbReference>
<dbReference type="InterPro" id="IPR006093">
    <property type="entry name" value="Oxy_OxRdtase_FAD_BS"/>
</dbReference>
<dbReference type="PANTHER" id="PTHR42973">
    <property type="entry name" value="BINDING OXIDOREDUCTASE, PUTATIVE (AFU_ORTHOLOGUE AFUA_1G17690)-RELATED"/>
    <property type="match status" value="1"/>
</dbReference>
<protein>
    <submittedName>
        <fullName evidence="7">FAD/FMN-containing dehydrogenase</fullName>
    </submittedName>
</protein>
<gene>
    <name evidence="7" type="ORF">BJ984_003017</name>
</gene>
<keyword evidence="5" id="KW-0560">Oxidoreductase</keyword>
<evidence type="ECO:0000256" key="3">
    <source>
        <dbReference type="ARBA" id="ARBA00022630"/>
    </source>
</evidence>
<dbReference type="InterPro" id="IPR016166">
    <property type="entry name" value="FAD-bd_PCMH"/>
</dbReference>
<dbReference type="GO" id="GO:0071949">
    <property type="term" value="F:FAD binding"/>
    <property type="evidence" value="ECO:0007669"/>
    <property type="project" value="InterPro"/>
</dbReference>
<dbReference type="RefSeq" id="WP_179548713.1">
    <property type="nucleotide sequence ID" value="NZ_BSEW01000002.1"/>
</dbReference>
<dbReference type="InterPro" id="IPR036318">
    <property type="entry name" value="FAD-bd_PCMH-like_sf"/>
</dbReference>
<dbReference type="EMBL" id="JACCBM010000001">
    <property type="protein sequence ID" value="NYD71859.1"/>
    <property type="molecule type" value="Genomic_DNA"/>
</dbReference>
<feature type="domain" description="FAD-binding PCMH-type" evidence="6">
    <location>
        <begin position="31"/>
        <end position="202"/>
    </location>
</feature>
<evidence type="ECO:0000256" key="4">
    <source>
        <dbReference type="ARBA" id="ARBA00022827"/>
    </source>
</evidence>